<name>V4HKB8_PSEL2</name>
<keyword evidence="1" id="KW-1277">Toxin-antitoxin system</keyword>
<dbReference type="EMBL" id="AUSV01000137">
    <property type="protein sequence ID" value="ESP90228.1"/>
    <property type="molecule type" value="Genomic_DNA"/>
</dbReference>
<dbReference type="RefSeq" id="WP_023402278.1">
    <property type="nucleotide sequence ID" value="NZ_AUSV01000137.1"/>
</dbReference>
<dbReference type="Gene3D" id="3.30.2310.20">
    <property type="entry name" value="RelE-like"/>
    <property type="match status" value="1"/>
</dbReference>
<proteinExistence type="predicted"/>
<evidence type="ECO:0000313" key="3">
    <source>
        <dbReference type="Proteomes" id="UP000017820"/>
    </source>
</evidence>
<reference evidence="2 3" key="1">
    <citation type="submission" date="2013-07" db="EMBL/GenBank/DDBJ databases">
        <title>Draft genome sequence of Pseudoalteromonas luteoviolacea 2ta16.</title>
        <authorList>
            <person name="Allen E.E."/>
            <person name="Azam F."/>
            <person name="Podell S."/>
        </authorList>
    </citation>
    <scope>NUCLEOTIDE SEQUENCE [LARGE SCALE GENOMIC DNA]</scope>
    <source>
        <strain evidence="2 3">2ta16</strain>
    </source>
</reference>
<dbReference type="AlphaFoldDB" id="V4HKB8"/>
<sequence length="111" mass="13139">MANVNIEITRHAQLQIKDAINWRSRRETDSAARDSIKSTIIAWKSQLETLPESGKACQYFDSPEFREIVKGNYRFVYEIRNTGEQQFNIYLLIFCHVRMDYQDLINQFGPF</sequence>
<evidence type="ECO:0000256" key="1">
    <source>
        <dbReference type="ARBA" id="ARBA00022649"/>
    </source>
</evidence>
<dbReference type="InterPro" id="IPR007712">
    <property type="entry name" value="RelE/ParE_toxin"/>
</dbReference>
<accession>V4HKB8</accession>
<dbReference type="Pfam" id="PF05016">
    <property type="entry name" value="ParE_toxin"/>
    <property type="match status" value="1"/>
</dbReference>
<gene>
    <name evidence="2" type="ORF">PL2TA16_02043</name>
</gene>
<organism evidence="2 3">
    <name type="scientific">Pseudoalteromonas luteoviolacea (strain 2ta16)</name>
    <dbReference type="NCBI Taxonomy" id="1353533"/>
    <lineage>
        <taxon>Bacteria</taxon>
        <taxon>Pseudomonadati</taxon>
        <taxon>Pseudomonadota</taxon>
        <taxon>Gammaproteobacteria</taxon>
        <taxon>Alteromonadales</taxon>
        <taxon>Pseudoalteromonadaceae</taxon>
        <taxon>Pseudoalteromonas</taxon>
    </lineage>
</organism>
<dbReference type="PATRIC" id="fig|1353533.3.peg.5463"/>
<comment type="caution">
    <text evidence="2">The sequence shown here is derived from an EMBL/GenBank/DDBJ whole genome shotgun (WGS) entry which is preliminary data.</text>
</comment>
<dbReference type="InterPro" id="IPR035093">
    <property type="entry name" value="RelE/ParE_toxin_dom_sf"/>
</dbReference>
<dbReference type="Proteomes" id="UP000017820">
    <property type="component" value="Unassembled WGS sequence"/>
</dbReference>
<evidence type="ECO:0000313" key="2">
    <source>
        <dbReference type="EMBL" id="ESP90228.1"/>
    </source>
</evidence>
<protein>
    <submittedName>
        <fullName evidence="2">Plasmid stabilization system protein</fullName>
    </submittedName>
</protein>